<evidence type="ECO:0000313" key="5">
    <source>
        <dbReference type="Proteomes" id="UP000580856"/>
    </source>
</evidence>
<gene>
    <name evidence="4" type="ORF">GGQ74_001212</name>
</gene>
<dbReference type="InterPro" id="IPR005467">
    <property type="entry name" value="His_kinase_dom"/>
</dbReference>
<dbReference type="CDD" id="cd17534">
    <property type="entry name" value="REC_DC-like"/>
    <property type="match status" value="1"/>
</dbReference>
<keyword evidence="4" id="KW-0808">Transferase</keyword>
<dbReference type="PANTHER" id="PTHR43065">
    <property type="entry name" value="SENSOR HISTIDINE KINASE"/>
    <property type="match status" value="1"/>
</dbReference>
<dbReference type="Pfam" id="PF07568">
    <property type="entry name" value="HisKA_2"/>
    <property type="match status" value="1"/>
</dbReference>
<evidence type="ECO:0000256" key="1">
    <source>
        <dbReference type="PROSITE-ProRule" id="PRU00169"/>
    </source>
</evidence>
<evidence type="ECO:0000259" key="3">
    <source>
        <dbReference type="PROSITE" id="PS50110"/>
    </source>
</evidence>
<evidence type="ECO:0000313" key="4">
    <source>
        <dbReference type="EMBL" id="NJB67572.1"/>
    </source>
</evidence>
<feature type="domain" description="Response regulatory" evidence="3">
    <location>
        <begin position="10"/>
        <end position="125"/>
    </location>
</feature>
<dbReference type="GO" id="GO:0016301">
    <property type="term" value="F:kinase activity"/>
    <property type="evidence" value="ECO:0007669"/>
    <property type="project" value="UniProtKB-KW"/>
</dbReference>
<dbReference type="InterPro" id="IPR011006">
    <property type="entry name" value="CheY-like_superfamily"/>
</dbReference>
<dbReference type="Pfam" id="PF02518">
    <property type="entry name" value="HATPase_c"/>
    <property type="match status" value="1"/>
</dbReference>
<feature type="domain" description="Histidine kinase" evidence="2">
    <location>
        <begin position="154"/>
        <end position="344"/>
    </location>
</feature>
<dbReference type="GO" id="GO:0000160">
    <property type="term" value="P:phosphorelay signal transduction system"/>
    <property type="evidence" value="ECO:0007669"/>
    <property type="project" value="InterPro"/>
</dbReference>
<dbReference type="SMART" id="SM00448">
    <property type="entry name" value="REC"/>
    <property type="match status" value="1"/>
</dbReference>
<dbReference type="InterPro" id="IPR011495">
    <property type="entry name" value="Sig_transdc_His_kin_sub2_dim/P"/>
</dbReference>
<dbReference type="AlphaFoldDB" id="A0A846QM90"/>
<keyword evidence="5" id="KW-1185">Reference proteome</keyword>
<dbReference type="Proteomes" id="UP000580856">
    <property type="component" value="Unassembled WGS sequence"/>
</dbReference>
<dbReference type="SUPFAM" id="SSF55874">
    <property type="entry name" value="ATPase domain of HSP90 chaperone/DNA topoisomerase II/histidine kinase"/>
    <property type="match status" value="1"/>
</dbReference>
<comment type="caution">
    <text evidence="4">The sequence shown here is derived from an EMBL/GenBank/DDBJ whole genome shotgun (WGS) entry which is preliminary data.</text>
</comment>
<protein>
    <submittedName>
        <fullName evidence="4">Two-component sensor histidine kinase</fullName>
    </submittedName>
</protein>
<dbReference type="SMART" id="SM00387">
    <property type="entry name" value="HATPase_c"/>
    <property type="match status" value="1"/>
</dbReference>
<name>A0A846QM90_9BACT</name>
<dbReference type="InterPro" id="IPR036890">
    <property type="entry name" value="HATPase_C_sf"/>
</dbReference>
<dbReference type="Gene3D" id="3.40.50.2300">
    <property type="match status" value="1"/>
</dbReference>
<organism evidence="4 5">
    <name type="scientific">Desulfobaculum xiamenense</name>
    <dbReference type="NCBI Taxonomy" id="995050"/>
    <lineage>
        <taxon>Bacteria</taxon>
        <taxon>Pseudomonadati</taxon>
        <taxon>Thermodesulfobacteriota</taxon>
        <taxon>Desulfovibrionia</taxon>
        <taxon>Desulfovibrionales</taxon>
        <taxon>Desulfovibrionaceae</taxon>
        <taxon>Desulfobaculum</taxon>
    </lineage>
</organism>
<dbReference type="Pfam" id="PF00072">
    <property type="entry name" value="Response_reg"/>
    <property type="match status" value="1"/>
</dbReference>
<dbReference type="Gene3D" id="3.30.450.20">
    <property type="entry name" value="PAS domain"/>
    <property type="match status" value="1"/>
</dbReference>
<feature type="modified residue" description="4-aspartylphosphate" evidence="1">
    <location>
        <position position="60"/>
    </location>
</feature>
<dbReference type="PANTHER" id="PTHR43065:SF23">
    <property type="entry name" value="SENSOR HISTIDINE KINASE PDTAS"/>
    <property type="match status" value="1"/>
</dbReference>
<sequence>MNSEDMHNHSIMVVDDEGVIITQLEEMLDSLGYRVVAKASAGSDAVRLARELHPDIVLMDVVMPGEIDGITACGIIQSEMDIPVVLLTAYGDERHVARAKAVHPYGYILKPSQNDQIRATIEIVLEKKDMERNLDGMVSGLRHTAEDRRLQLKEIHHRIRNNLNMITSLLALQALHSRSRECVDALQAVRSRVVTIARIHERLHAADSAETIDCAGYFQSIADAQARTTAVAGRVDVRLDCGEFHLEPDKVMPMGLILNELVSNALRHAFEDGRTGEVRVGFARSGPGYELQVSDNGSGLPVSLNPETSGTLGFELVRSLVAQVGGFMAVDRGNGTTFRISFPA</sequence>
<dbReference type="EMBL" id="JAATJA010000001">
    <property type="protein sequence ID" value="NJB67572.1"/>
    <property type="molecule type" value="Genomic_DNA"/>
</dbReference>
<dbReference type="PROSITE" id="PS50110">
    <property type="entry name" value="RESPONSE_REGULATORY"/>
    <property type="match status" value="1"/>
</dbReference>
<dbReference type="RefSeq" id="WP_167940617.1">
    <property type="nucleotide sequence ID" value="NZ_JAATJA010000001.1"/>
</dbReference>
<reference evidence="4 5" key="1">
    <citation type="submission" date="2020-03" db="EMBL/GenBank/DDBJ databases">
        <title>Genomic Encyclopedia of Type Strains, Phase IV (KMG-IV): sequencing the most valuable type-strain genomes for metagenomic binning, comparative biology and taxonomic classification.</title>
        <authorList>
            <person name="Goeker M."/>
        </authorList>
    </citation>
    <scope>NUCLEOTIDE SEQUENCE [LARGE SCALE GENOMIC DNA]</scope>
    <source>
        <strain evidence="4 5">DSM 24233</strain>
    </source>
</reference>
<dbReference type="SUPFAM" id="SSF52172">
    <property type="entry name" value="CheY-like"/>
    <property type="match status" value="1"/>
</dbReference>
<dbReference type="InterPro" id="IPR003594">
    <property type="entry name" value="HATPase_dom"/>
</dbReference>
<dbReference type="InterPro" id="IPR001789">
    <property type="entry name" value="Sig_transdc_resp-reg_receiver"/>
</dbReference>
<dbReference type="Gene3D" id="3.30.565.10">
    <property type="entry name" value="Histidine kinase-like ATPase, C-terminal domain"/>
    <property type="match status" value="1"/>
</dbReference>
<proteinExistence type="predicted"/>
<keyword evidence="4" id="KW-0418">Kinase</keyword>
<dbReference type="PROSITE" id="PS50109">
    <property type="entry name" value="HIS_KIN"/>
    <property type="match status" value="1"/>
</dbReference>
<keyword evidence="1" id="KW-0597">Phosphoprotein</keyword>
<accession>A0A846QM90</accession>
<evidence type="ECO:0000259" key="2">
    <source>
        <dbReference type="PROSITE" id="PS50109"/>
    </source>
</evidence>